<feature type="domain" description="Glycosyl transferase family 1" evidence="2">
    <location>
        <begin position="191"/>
        <end position="332"/>
    </location>
</feature>
<dbReference type="SUPFAM" id="SSF53756">
    <property type="entry name" value="UDP-Glycosyltransferase/glycogen phosphorylase"/>
    <property type="match status" value="1"/>
</dbReference>
<gene>
    <name evidence="4" type="primary">welJ</name>
    <name evidence="5" type="ORF">E6L36_04520</name>
</gene>
<sequence length="358" mass="40301">MKINFVLPGNEDVVAGGYKVIYQYANQLVMRGNEVVISFVYSPRFYHNNFVRSMKFLGASAGLFRKNKEQVTWYPLSDKIILDFNVVTPKHLKDADVLVATGVETSYFIANAPGSKGNKFYFIQNYETWVNGREFADKSFCLGLHNVVIATWLQKLVQNLSGIKPPIVPNFLETKFFSPNTEIEHRGHTVALLNHAEPSKRTAFGLQILEKLRTKIPDLEVNLFGVWEMPEKLPTWVHTFRNPSQLTLRDDIYGGSCVYLLPSLLEGWSLTGMEAMISGAVVVASDIGGVKDYVIDNQTGLLVKPDNLDGFVTAIENVFFDEELHKKLVRNGVNTILALSIERSTTKLCQVFEEVGKK</sequence>
<dbReference type="GO" id="GO:0009103">
    <property type="term" value="P:lipopolysaccharide biosynthetic process"/>
    <property type="evidence" value="ECO:0007669"/>
    <property type="project" value="TreeGrafter"/>
</dbReference>
<keyword evidence="1" id="KW-0808">Transferase</keyword>
<evidence type="ECO:0000313" key="4">
    <source>
        <dbReference type="EMBL" id="AAW22495.1"/>
    </source>
</evidence>
<reference evidence="4" key="2">
    <citation type="journal article" date="2005" name="Microbiology">
        <title>Comparative analysis of the exopolysaccharide biosynthesis gene clusters from four strains of Lactobacillus rhamnosus.</title>
        <authorList>
            <person name="Peant B."/>
            <person name="Lapointe G."/>
            <person name="Gilbert C."/>
            <person name="Atlan D."/>
            <person name="Ward P."/>
            <person name="Roy D."/>
        </authorList>
    </citation>
    <scope>NUCLEOTIDE SEQUENCE</scope>
    <source>
        <strain evidence="3">ATCC 9595</strain>
        <strain evidence="4">RW-9595M</strain>
    </source>
</reference>
<protein>
    <submittedName>
        <fullName evidence="5">Glycosyltransferase</fullName>
    </submittedName>
    <submittedName>
        <fullName evidence="4">WelJ</fullName>
    </submittedName>
</protein>
<dbReference type="PANTHER" id="PTHR46401:SF2">
    <property type="entry name" value="GLYCOSYLTRANSFERASE WBBK-RELATED"/>
    <property type="match status" value="1"/>
</dbReference>
<dbReference type="PATRIC" id="fig|47715.142.peg.893"/>
<dbReference type="Gene3D" id="3.40.50.11090">
    <property type="match status" value="1"/>
</dbReference>
<name>Q58Z03_LACRH</name>
<accession>Q58Z03</accession>
<dbReference type="Pfam" id="PF00534">
    <property type="entry name" value="Glycos_transf_1"/>
    <property type="match status" value="1"/>
</dbReference>
<dbReference type="PANTHER" id="PTHR46401">
    <property type="entry name" value="GLYCOSYLTRANSFERASE WBBK-RELATED"/>
    <property type="match status" value="1"/>
</dbReference>
<dbReference type="EMBL" id="AY659979">
    <property type="protein sequence ID" value="AAW22495.1"/>
    <property type="molecule type" value="Genomic_DNA"/>
</dbReference>
<evidence type="ECO:0000259" key="2">
    <source>
        <dbReference type="Pfam" id="PF00534"/>
    </source>
</evidence>
<dbReference type="InterPro" id="IPR001296">
    <property type="entry name" value="Glyco_trans_1"/>
</dbReference>
<dbReference type="Gene3D" id="3.40.50.2000">
    <property type="entry name" value="Glycogen Phosphorylase B"/>
    <property type="match status" value="1"/>
</dbReference>
<dbReference type="GO" id="GO:0016757">
    <property type="term" value="F:glycosyltransferase activity"/>
    <property type="evidence" value="ECO:0007669"/>
    <property type="project" value="InterPro"/>
</dbReference>
<dbReference type="AlphaFoldDB" id="Q58Z03"/>
<reference evidence="4" key="1">
    <citation type="submission" date="2001-06" db="EMBL/GenBank/DDBJ databases">
        <authorList>
            <person name="Provencher C."/>
            <person name="Sirois S."/>
            <person name="Lapointe G."/>
            <person name="Roy D."/>
        </authorList>
    </citation>
    <scope>NUCLEOTIDE SEQUENCE</scope>
    <source>
        <strain evidence="3">ATCC 9595</strain>
        <strain evidence="4">RW-9595M</strain>
    </source>
</reference>
<proteinExistence type="predicted"/>
<evidence type="ECO:0000256" key="1">
    <source>
        <dbReference type="ARBA" id="ARBA00022679"/>
    </source>
</evidence>
<dbReference type="CDD" id="cd03801">
    <property type="entry name" value="GT4_PimA-like"/>
    <property type="match status" value="1"/>
</dbReference>
<organism evidence="4">
    <name type="scientific">Lacticaseibacillus rhamnosus</name>
    <name type="common">Lactobacillus rhamnosus</name>
    <dbReference type="NCBI Taxonomy" id="47715"/>
    <lineage>
        <taxon>Bacteria</taxon>
        <taxon>Bacillati</taxon>
        <taxon>Bacillota</taxon>
        <taxon>Bacilli</taxon>
        <taxon>Lactobacillales</taxon>
        <taxon>Lactobacillaceae</taxon>
        <taxon>Lacticaseibacillus</taxon>
    </lineage>
</organism>
<dbReference type="CAZy" id="GT4">
    <property type="family name" value="Glycosyltransferase Family 4"/>
</dbReference>
<dbReference type="EMBL" id="SSHM01000001">
    <property type="protein sequence ID" value="THC79729.1"/>
    <property type="molecule type" value="Genomic_DNA"/>
</dbReference>
<evidence type="ECO:0000313" key="5">
    <source>
        <dbReference type="EMBL" id="THC79729.1"/>
    </source>
</evidence>
<evidence type="ECO:0000313" key="6">
    <source>
        <dbReference type="Proteomes" id="UP000307517"/>
    </source>
</evidence>
<dbReference type="RefSeq" id="WP_015764593.1">
    <property type="nucleotide sequence ID" value="NZ_CABHIZ010000001.1"/>
</dbReference>
<reference evidence="5 6" key="3">
    <citation type="submission" date="2019-04" db="EMBL/GenBank/DDBJ databases">
        <title>Genome Announcement to Ensure Probiotic Safety of Lactobacillus rhamnosus UBLR-58.</title>
        <authorList>
            <person name="Sulthana A."/>
            <person name="Lakshmi S.G."/>
            <person name="Madempudi R.S."/>
        </authorList>
    </citation>
    <scope>NUCLEOTIDE SEQUENCE [LARGE SCALE GENOMIC DNA]</scope>
    <source>
        <strain evidence="5 6">UBLR-58</strain>
    </source>
</reference>
<dbReference type="EMBL" id="AY659976">
    <property type="protein sequence ID" value="AAW22441.1"/>
    <property type="molecule type" value="Genomic_DNA"/>
</dbReference>
<dbReference type="Proteomes" id="UP000307517">
    <property type="component" value="Unassembled WGS sequence"/>
</dbReference>
<evidence type="ECO:0000313" key="3">
    <source>
        <dbReference type="EMBL" id="AAW22441.1"/>
    </source>
</evidence>